<keyword evidence="5 7" id="KW-0443">Lipid metabolism</keyword>
<dbReference type="AlphaFoldDB" id="A0A9X1B5S9"/>
<name>A0A9X1B5S9_9GAMM</name>
<evidence type="ECO:0000313" key="10">
    <source>
        <dbReference type="EMBL" id="MBK1620459.1"/>
    </source>
</evidence>
<feature type="domain" description="UDP-3-O-[3-hydroxymyristoyl] glucosamine N-acyltransferase non-repeat region" evidence="8">
    <location>
        <begin position="21"/>
        <end position="87"/>
    </location>
</feature>
<dbReference type="InterPro" id="IPR020573">
    <property type="entry name" value="UDP_GlcNAc_AcTrfase_non-rep"/>
</dbReference>
<dbReference type="GO" id="GO:0103118">
    <property type="term" value="F:UDP-3-O-[(3R)-3-hydroxyacyl]-glucosamine N-acyltransferase activity"/>
    <property type="evidence" value="ECO:0007669"/>
    <property type="project" value="UniProtKB-EC"/>
</dbReference>
<dbReference type="InterPro" id="IPR056729">
    <property type="entry name" value="GMPPB_C"/>
</dbReference>
<dbReference type="Gene3D" id="3.40.1390.10">
    <property type="entry name" value="MurE/MurF, N-terminal domain"/>
    <property type="match status" value="1"/>
</dbReference>
<proteinExistence type="inferred from homology"/>
<dbReference type="Proteomes" id="UP001138768">
    <property type="component" value="Unassembled WGS sequence"/>
</dbReference>
<dbReference type="GO" id="GO:0016020">
    <property type="term" value="C:membrane"/>
    <property type="evidence" value="ECO:0007669"/>
    <property type="project" value="GOC"/>
</dbReference>
<dbReference type="EC" id="2.3.1.191" evidence="7"/>
<protein>
    <recommendedName>
        <fullName evidence="7">UDP-3-O-acylglucosamine N-acyltransferase</fullName>
        <ecNumber evidence="7">2.3.1.191</ecNumber>
    </recommendedName>
</protein>
<comment type="pathway">
    <text evidence="7">Bacterial outer membrane biogenesis; LPS lipid A biosynthesis.</text>
</comment>
<evidence type="ECO:0000259" key="9">
    <source>
        <dbReference type="Pfam" id="PF25087"/>
    </source>
</evidence>
<keyword evidence="4 7" id="KW-0677">Repeat</keyword>
<evidence type="ECO:0000256" key="3">
    <source>
        <dbReference type="ARBA" id="ARBA00022679"/>
    </source>
</evidence>
<dbReference type="SUPFAM" id="SSF51161">
    <property type="entry name" value="Trimeric LpxA-like enzymes"/>
    <property type="match status" value="1"/>
</dbReference>
<accession>A0A9X1B5S9</accession>
<dbReference type="PANTHER" id="PTHR43378:SF2">
    <property type="entry name" value="UDP-3-O-ACYLGLUCOSAMINE N-ACYLTRANSFERASE 1, MITOCHONDRIAL-RELATED"/>
    <property type="match status" value="1"/>
</dbReference>
<keyword evidence="6 7" id="KW-0012">Acyltransferase</keyword>
<comment type="subunit">
    <text evidence="7">Homotrimer.</text>
</comment>
<dbReference type="Pfam" id="PF00132">
    <property type="entry name" value="Hexapep"/>
    <property type="match status" value="1"/>
</dbReference>
<dbReference type="InterPro" id="IPR011004">
    <property type="entry name" value="Trimer_LpxA-like_sf"/>
</dbReference>
<gene>
    <name evidence="7 10" type="primary">lpxD</name>
    <name evidence="10" type="ORF">CKO42_18865</name>
</gene>
<evidence type="ECO:0000256" key="4">
    <source>
        <dbReference type="ARBA" id="ARBA00022737"/>
    </source>
</evidence>
<dbReference type="Pfam" id="PF04613">
    <property type="entry name" value="LpxD"/>
    <property type="match status" value="1"/>
</dbReference>
<dbReference type="GO" id="GO:0016410">
    <property type="term" value="F:N-acyltransferase activity"/>
    <property type="evidence" value="ECO:0007669"/>
    <property type="project" value="InterPro"/>
</dbReference>
<dbReference type="EMBL" id="NRRY01000040">
    <property type="protein sequence ID" value="MBK1620459.1"/>
    <property type="molecule type" value="Genomic_DNA"/>
</dbReference>
<evidence type="ECO:0000259" key="8">
    <source>
        <dbReference type="Pfam" id="PF04613"/>
    </source>
</evidence>
<dbReference type="CDD" id="cd03352">
    <property type="entry name" value="LbH_LpxD"/>
    <property type="match status" value="1"/>
</dbReference>
<evidence type="ECO:0000313" key="11">
    <source>
        <dbReference type="Proteomes" id="UP001138768"/>
    </source>
</evidence>
<keyword evidence="3 7" id="KW-0808">Transferase</keyword>
<keyword evidence="11" id="KW-1185">Reference proteome</keyword>
<dbReference type="RefSeq" id="WP_200247428.1">
    <property type="nucleotide sequence ID" value="NZ_NRRY01000040.1"/>
</dbReference>
<dbReference type="Pfam" id="PF25087">
    <property type="entry name" value="GMPPB_C"/>
    <property type="match status" value="1"/>
</dbReference>
<reference evidence="10 11" key="1">
    <citation type="journal article" date="2020" name="Microorganisms">
        <title>Osmotic Adaptation and Compatible Solute Biosynthesis of Phototrophic Bacteria as Revealed from Genome Analyses.</title>
        <authorList>
            <person name="Imhoff J.F."/>
            <person name="Rahn T."/>
            <person name="Kunzel S."/>
            <person name="Keller A."/>
            <person name="Neulinger S.C."/>
        </authorList>
    </citation>
    <scope>NUCLEOTIDE SEQUENCE [LARGE SCALE GENOMIC DNA]</scope>
    <source>
        <strain evidence="10 11">DSM 25653</strain>
    </source>
</reference>
<dbReference type="NCBIfam" id="NF002060">
    <property type="entry name" value="PRK00892.1"/>
    <property type="match status" value="1"/>
</dbReference>
<dbReference type="GO" id="GO:0009245">
    <property type="term" value="P:lipid A biosynthetic process"/>
    <property type="evidence" value="ECO:0007669"/>
    <property type="project" value="UniProtKB-UniRule"/>
</dbReference>
<feature type="active site" description="Proton acceptor" evidence="7">
    <location>
        <position position="237"/>
    </location>
</feature>
<organism evidence="10 11">
    <name type="scientific">Lamprobacter modestohalophilus</name>
    <dbReference type="NCBI Taxonomy" id="1064514"/>
    <lineage>
        <taxon>Bacteria</taxon>
        <taxon>Pseudomonadati</taxon>
        <taxon>Pseudomonadota</taxon>
        <taxon>Gammaproteobacteria</taxon>
        <taxon>Chromatiales</taxon>
        <taxon>Chromatiaceae</taxon>
        <taxon>Lamprobacter</taxon>
    </lineage>
</organism>
<dbReference type="InterPro" id="IPR001451">
    <property type="entry name" value="Hexapep"/>
</dbReference>
<dbReference type="Gene3D" id="2.160.10.10">
    <property type="entry name" value="Hexapeptide repeat proteins"/>
    <property type="match status" value="1"/>
</dbReference>
<comment type="function">
    <text evidence="7">Catalyzes the N-acylation of UDP-3-O-acylglucosamine using 3-hydroxyacyl-ACP as the acyl donor. Is involved in the biosynthesis of lipid A, a phosphorylated glycolipid that anchors the lipopolysaccharide to the outer membrane of the cell.</text>
</comment>
<keyword evidence="1 7" id="KW-0444">Lipid biosynthesis</keyword>
<evidence type="ECO:0000256" key="2">
    <source>
        <dbReference type="ARBA" id="ARBA00022556"/>
    </source>
</evidence>
<comment type="catalytic activity">
    <reaction evidence="7">
        <text>a UDP-3-O-[(3R)-3-hydroxyacyl]-alpha-D-glucosamine + a (3R)-hydroxyacyl-[ACP] = a UDP-2-N,3-O-bis[(3R)-3-hydroxyacyl]-alpha-D-glucosamine + holo-[ACP] + H(+)</text>
        <dbReference type="Rhea" id="RHEA:53836"/>
        <dbReference type="Rhea" id="RHEA-COMP:9685"/>
        <dbReference type="Rhea" id="RHEA-COMP:9945"/>
        <dbReference type="ChEBI" id="CHEBI:15378"/>
        <dbReference type="ChEBI" id="CHEBI:64479"/>
        <dbReference type="ChEBI" id="CHEBI:78827"/>
        <dbReference type="ChEBI" id="CHEBI:137740"/>
        <dbReference type="ChEBI" id="CHEBI:137748"/>
        <dbReference type="EC" id="2.3.1.191"/>
    </reaction>
</comment>
<evidence type="ECO:0000256" key="7">
    <source>
        <dbReference type="HAMAP-Rule" id="MF_00523"/>
    </source>
</evidence>
<evidence type="ECO:0000256" key="5">
    <source>
        <dbReference type="ARBA" id="ARBA00023098"/>
    </source>
</evidence>
<dbReference type="InterPro" id="IPR007691">
    <property type="entry name" value="LpxD"/>
</dbReference>
<comment type="caution">
    <text evidence="10">The sequence shown here is derived from an EMBL/GenBank/DDBJ whole genome shotgun (WGS) entry which is preliminary data.</text>
</comment>
<feature type="domain" description="Mannose-1-phosphate guanyltransferase C-terminal" evidence="9">
    <location>
        <begin position="95"/>
        <end position="176"/>
    </location>
</feature>
<comment type="similarity">
    <text evidence="7">Belongs to the transferase hexapeptide repeat family. LpxD subfamily.</text>
</comment>
<dbReference type="NCBIfam" id="TIGR01853">
    <property type="entry name" value="lipid_A_lpxD"/>
    <property type="match status" value="1"/>
</dbReference>
<evidence type="ECO:0000256" key="6">
    <source>
        <dbReference type="ARBA" id="ARBA00023315"/>
    </source>
</evidence>
<evidence type="ECO:0000256" key="1">
    <source>
        <dbReference type="ARBA" id="ARBA00022516"/>
    </source>
</evidence>
<dbReference type="PANTHER" id="PTHR43378">
    <property type="entry name" value="UDP-3-O-ACYLGLUCOSAMINE N-ACYLTRANSFERASE"/>
    <property type="match status" value="1"/>
</dbReference>
<keyword evidence="2 7" id="KW-0441">Lipid A biosynthesis</keyword>
<dbReference type="HAMAP" id="MF_00523">
    <property type="entry name" value="LpxD"/>
    <property type="match status" value="1"/>
</dbReference>
<sequence>MLLTELANRIGAELSDPGAVIEINDVCALTDANPFGVTYVSSEKFRHALRVTTAGAVILAPALAAEAPCACLLVDNPVLAFARAAELLHPRSRSPVGCHPSAVIAAGAEVHPSASIGALCVIEDGVRIAAGVEIGPHCVIQRDSLIGAETRLVASVTVCERTIIGKRVLLHPGAVIGRDGFGFARDGERWIRVPQIGRVRLGDDVEVGTNSAVDRGAIGETVVGDGVKIDNLIQIGHNVEIGDHTAMAACSGISGSTRIGKGCTIAGAVGMAGHLDIGDDVHFTGMAMVTRSFEQPGTYSSGIPAMPSADWRRNVARFRHLDEMAKRLRRLEERVAELQKAQRDQAD</sequence>
<dbReference type="Gene3D" id="1.20.5.170">
    <property type="match status" value="1"/>
</dbReference>